<evidence type="ECO:0000313" key="2">
    <source>
        <dbReference type="Proteomes" id="UP001153331"/>
    </source>
</evidence>
<comment type="caution">
    <text evidence="1">The sequence shown here is derived from an EMBL/GenBank/DDBJ whole genome shotgun (WGS) entry which is preliminary data.</text>
</comment>
<accession>A0ACC2HV64</accession>
<dbReference type="Proteomes" id="UP001153331">
    <property type="component" value="Unassembled WGS sequence"/>
</dbReference>
<reference evidence="1" key="1">
    <citation type="submission" date="2022-11" db="EMBL/GenBank/DDBJ databases">
        <title>Genome Sequence of Boeremia exigua.</title>
        <authorList>
            <person name="Buettner E."/>
        </authorList>
    </citation>
    <scope>NUCLEOTIDE SEQUENCE</scope>
    <source>
        <strain evidence="1">CU02</strain>
    </source>
</reference>
<keyword evidence="2" id="KW-1185">Reference proteome</keyword>
<proteinExistence type="predicted"/>
<gene>
    <name evidence="1" type="ORF">OPT61_g9545</name>
</gene>
<dbReference type="EMBL" id="JAPHNI010001173">
    <property type="protein sequence ID" value="KAJ8106426.1"/>
    <property type="molecule type" value="Genomic_DNA"/>
</dbReference>
<organism evidence="1 2">
    <name type="scientific">Boeremia exigua</name>
    <dbReference type="NCBI Taxonomy" id="749465"/>
    <lineage>
        <taxon>Eukaryota</taxon>
        <taxon>Fungi</taxon>
        <taxon>Dikarya</taxon>
        <taxon>Ascomycota</taxon>
        <taxon>Pezizomycotina</taxon>
        <taxon>Dothideomycetes</taxon>
        <taxon>Pleosporomycetidae</taxon>
        <taxon>Pleosporales</taxon>
        <taxon>Pleosporineae</taxon>
        <taxon>Didymellaceae</taxon>
        <taxon>Boeremia</taxon>
    </lineage>
</organism>
<name>A0ACC2HV64_9PLEO</name>
<sequence length="767" mass="84334">MANRYGPEQRPRDGGALQLLAAASAIKASSMTPRPEMVLRRSSHLGRALIDAFGKAVHPCTAPAGAPPGTPGTTSLLRGSHSPAPLTESATRHLAGPGSDNRVMEDHEESAKAITRSQPTVPIPQDFLFVDSSEAKASRQGRRNARSFVMQKARRERPWSTSKQAARQRAQGSASPRSAGTPTSFSNPNTASSSPTESARNGYFPVLEQTNSGALERRICSNCGIFVVRPGQTLCPKCILLTPIVSVREPHKGTIDPFGTCSIHVTREISELLDHFVHEMAPGIIGVDIRRKSTLMKSEWFDTALSNTGFMHSLLSVIALHMFIFGKGTVKTILDHRARAVSAVNKALSVQDRAVRFSDANIGAVFNLLTIEEGLSMPFFREEIQSDEQPNAAIHLNGLREMLHLRGGLNAVRTNRILQAFILWHTTAHAIAAFAAPSHTTLSYIRDGNFPRHPRGYIPNYSQHLINLCRHAGLAESLIELLDSVLILGADLNACYDDPESPLDTLDIQNYACVLECLLLAWISEREPLITPLEGGLCVALLIFTVRTTEALKRPSDVHQLHFVASKRLESALSCTTRTEWQPCPDLLLWILSVGAISAEGSEESAWFVNQCSLACAEFNIDSADALLDRLSLCGWVNYKLDEPVRHLWNRIVHLRLEPYLHIPSPDADNANSPSGPLQNSLKESELLDWQTIDWAAVFSDVPAQEAEIGNEGDTSRFYIDYDIDPSGRVANELMSKYLAFSAKLSEFDSPEERRPKLDKRDDSGIA</sequence>
<protein>
    <submittedName>
        <fullName evidence="1">Uncharacterized protein</fullName>
    </submittedName>
</protein>
<evidence type="ECO:0000313" key="1">
    <source>
        <dbReference type="EMBL" id="KAJ8106426.1"/>
    </source>
</evidence>